<organism evidence="2 3">
    <name type="scientific">Elongatibacter sediminis</name>
    <dbReference type="NCBI Taxonomy" id="3119006"/>
    <lineage>
        <taxon>Bacteria</taxon>
        <taxon>Pseudomonadati</taxon>
        <taxon>Pseudomonadota</taxon>
        <taxon>Gammaproteobacteria</taxon>
        <taxon>Chromatiales</taxon>
        <taxon>Wenzhouxiangellaceae</taxon>
        <taxon>Elongatibacter</taxon>
    </lineage>
</organism>
<reference evidence="2 3" key="1">
    <citation type="submission" date="2024-02" db="EMBL/GenBank/DDBJ databases">
        <title>A novel Wenzhouxiangellaceae bacterium, isolated from coastal sediments.</title>
        <authorList>
            <person name="Du Z.-J."/>
            <person name="Ye Y.-Q."/>
            <person name="Zhang X.-Y."/>
        </authorList>
    </citation>
    <scope>NUCLEOTIDE SEQUENCE [LARGE SCALE GENOMIC DNA]</scope>
    <source>
        <strain evidence="2 3">CH-27</strain>
    </source>
</reference>
<name>A0AAW9RNY0_9GAMM</name>
<feature type="domain" description="CARDB" evidence="1">
    <location>
        <begin position="981"/>
        <end position="1077"/>
    </location>
</feature>
<sequence>MSIQPVAVQGPEGTVIEFEITLLREDWSEADEASLERCLNIGIDATFVARFALDRVDGSAQFGLSATSRDMHLAYKGVPKGDLSVLWCGVGPSGSRRTDNFTTLHLHEDDLDELNENATLYFSKVDLDGTKTRLETIRVNISDFDGPINENECSSMPITAETPLTGTLSESDCDDSLRGSRYLTDIYTYEGSRGETLPVHVEWSGVDGFVYLEAPDGSIEARNDNFSGETDSHIEGPLLQTGTYRIWLTTKEEGATGGYEISLKSSEKDPEGDWSMSSVIVSPTELASNDELSIFALGEKNGNFTLIGAGQVDVVYLLSEDDDISESDFTLGSSSHCCASEFEGVWQGVLDVEPGTYWVGACITEEDVDASNNCSSGTRITVDASAACSSSVLACGQTLSGALDAGSCTAGPLGPEFATERFTFSGEAGETVWLNGDWAFDGYLLLEDPSGNIVGENDNYLGSTDSRIEHTLDQGGVYSVWATSYEPGASGAFDLTLECTPPGGPDLQVDTPDVGATILSPGQAFEVSTRLHNAGTRASDSTTLRYRLSPDSRIQSSDPEIGTEGAPNMLSATSAILDRSLIAPITPGTYWLGVCADAVADEAATSNNCSTARQIVIRPQPACVSHAVTCGSAVSGNLSNQDCALSPRGPGFPGEVLEVQAEAGESLVWDAQWSGFDGYLVLENPDGTVVAANDDAESPLRSRIEYAVAEGGTHRLWVGGLERGAAGGFEVELICGAASEPDLVASPVSAASENVGVKDGITLSAQIRNAGGSAAPAGRVHFVVSPDAAISVDDTIVASVDLGPIDAGASLGTEVSAVAPSVAGHYWVGICADAANGETLVANNCSASDPAGTRLTVSADSSCTSSTMSCGQHRPGALGPGNCDQGPAGAGHAADVYSFTGSAGDGVSLVAEWTGVDGYLYLEAPDGSIVAENDDFQGPSHSRIEHVLQQSGSHRVWLSAYTPDEAGSYDLDFGCDDVAGPDLRVESADLDTTRARPGQVVTVEAEVLNQGKETSGESTLQFILSDSPDLPASHRILGQADVLALQPGVTSGESMAFATDVQPGTYWLTACVNPDPLEVETGNNCTLAGALTVESNDRPIDITPYLNDAWYNPETGGQGFFINVLPVEDQMFVSWFTFDTERPADDVPYELGDPGHRWLVALGAFERGVAELNIYLNEGGVFDQSPPAPTESLYGSMTVTFADCNTGWIDFDLPEVNRQGTIPITRVATDNLETCQAHYGVADSSADEASSTAAEIPADSGGDLMVDAALNDAWFNPATGGQGFSFNVFPELGSVFMSWFTYDTEAAPEDTPHQLGAPGLRWLTAVGKLEGKRANLTLYRTSGGVFNSASPAPVEDVYGTVEVRFDDCRTGELNYDIPSLDRQGVVPIQRLVPDNIPGCERSQLQRAEEWLTASPPNKSVLDNFCDGTAAWQFDWPDVPAATGYTVELWRHDDIRPRSYRVSQSDFHYEKAAAVPDTHRTGWKWRYRAEHAATGLVEPFSPFFTFDVAPCNP</sequence>
<dbReference type="InterPro" id="IPR013783">
    <property type="entry name" value="Ig-like_fold"/>
</dbReference>
<dbReference type="Proteomes" id="UP001359886">
    <property type="component" value="Unassembled WGS sequence"/>
</dbReference>
<protein>
    <submittedName>
        <fullName evidence="2">CARDB domain-containing protein</fullName>
    </submittedName>
</protein>
<keyword evidence="3" id="KW-1185">Reference proteome</keyword>
<evidence type="ECO:0000313" key="2">
    <source>
        <dbReference type="EMBL" id="MEJ8569246.1"/>
    </source>
</evidence>
<dbReference type="InterPro" id="IPR011635">
    <property type="entry name" value="CARDB"/>
</dbReference>
<dbReference type="EMBL" id="JAZHOG010000012">
    <property type="protein sequence ID" value="MEJ8569246.1"/>
    <property type="molecule type" value="Genomic_DNA"/>
</dbReference>
<evidence type="ECO:0000313" key="3">
    <source>
        <dbReference type="Proteomes" id="UP001359886"/>
    </source>
</evidence>
<comment type="caution">
    <text evidence="2">The sequence shown here is derived from an EMBL/GenBank/DDBJ whole genome shotgun (WGS) entry which is preliminary data.</text>
</comment>
<proteinExistence type="predicted"/>
<evidence type="ECO:0000259" key="1">
    <source>
        <dbReference type="Pfam" id="PF07705"/>
    </source>
</evidence>
<feature type="domain" description="CARDB" evidence="1">
    <location>
        <begin position="741"/>
        <end position="836"/>
    </location>
</feature>
<accession>A0AAW9RNY0</accession>
<dbReference type="RefSeq" id="WP_354696571.1">
    <property type="nucleotide sequence ID" value="NZ_JAZHOG010000012.1"/>
</dbReference>
<dbReference type="Pfam" id="PF07705">
    <property type="entry name" value="CARDB"/>
    <property type="match status" value="2"/>
</dbReference>
<dbReference type="Gene3D" id="2.60.120.380">
    <property type="match status" value="3"/>
</dbReference>
<gene>
    <name evidence="2" type="ORF">V3330_16565</name>
</gene>
<dbReference type="Gene3D" id="2.60.40.10">
    <property type="entry name" value="Immunoglobulins"/>
    <property type="match status" value="3"/>
</dbReference>